<dbReference type="SUPFAM" id="SSF82171">
    <property type="entry name" value="DPP6 N-terminal domain-like"/>
    <property type="match status" value="1"/>
</dbReference>
<dbReference type="PROSITE" id="PS51257">
    <property type="entry name" value="PROKAR_LIPOPROTEIN"/>
    <property type="match status" value="1"/>
</dbReference>
<organism evidence="1 2">
    <name type="scientific">Antarcticibacterium arcticum</name>
    <dbReference type="NCBI Taxonomy" id="2585771"/>
    <lineage>
        <taxon>Bacteria</taxon>
        <taxon>Pseudomonadati</taxon>
        <taxon>Bacteroidota</taxon>
        <taxon>Flavobacteriia</taxon>
        <taxon>Flavobacteriales</taxon>
        <taxon>Flavobacteriaceae</taxon>
        <taxon>Antarcticibacterium</taxon>
    </lineage>
</organism>
<dbReference type="OrthoDB" id="1521841at2"/>
<dbReference type="KEGG" id="anp:FK178_10000"/>
<dbReference type="EMBL" id="CP042476">
    <property type="protein sequence ID" value="QED38035.1"/>
    <property type="molecule type" value="Genomic_DNA"/>
</dbReference>
<evidence type="ECO:0000313" key="1">
    <source>
        <dbReference type="EMBL" id="QED38035.1"/>
    </source>
</evidence>
<name>A0A5B8YK56_9FLAO</name>
<dbReference type="AlphaFoldDB" id="A0A5B8YK56"/>
<reference evidence="1 2" key="1">
    <citation type="submission" date="2019-08" db="EMBL/GenBank/DDBJ databases">
        <title>Antarcticibacterium arcticum sp. nov., a bacterium isolated from marine sediment of the Canadian Beaufort Sea.</title>
        <authorList>
            <person name="Lee Y.M."/>
            <person name="Baek K."/>
            <person name="Lee D.-H."/>
            <person name="Shin S.C."/>
            <person name="Jin Y.K."/>
            <person name="Park Y."/>
        </authorList>
    </citation>
    <scope>NUCLEOTIDE SEQUENCE [LARGE SCALE GENOMIC DNA]</scope>
    <source>
        <strain evidence="1 2">PAMC 28998</strain>
    </source>
</reference>
<proteinExistence type="predicted"/>
<evidence type="ECO:0008006" key="3">
    <source>
        <dbReference type="Google" id="ProtNLM"/>
    </source>
</evidence>
<evidence type="ECO:0000313" key="2">
    <source>
        <dbReference type="Proteomes" id="UP000321954"/>
    </source>
</evidence>
<gene>
    <name evidence="1" type="ORF">FK178_10000</name>
</gene>
<protein>
    <recommendedName>
        <fullName evidence="3">LVIVD repeat-containing protein</fullName>
    </recommendedName>
</protein>
<accession>A0A5B8YK56</accession>
<sequence>MKKYLLSSVIALLFVSCEKDPVPGDTVEVAVPVTLTIADFRASVAVNDPKNVEESGKIYTYKNYIFINDINKGVLVLENSNYNPIKKKFLKIPGNTDIAIKDEILYANSGRDLVTFDISDINNIKVMERLEDVFDDYHPPMPAGAAYADYSGVRFGEDIIVGYTLETRPKPEDSFLFDRGGWVSNSANESSTTGTGGSMARFNIAGDYLYTVSPYTLNVFDIGNSINLQKLRSESVGWQIETIFNKEGFLYLGSAVGMYIYSIEDPSTPLFMSHVQHVMGCDPVVVDGDIAYVTIRGGNECGQNNNQLEIIDVKDKANPQLLKIYQMDSPYGLGIHKDKLFVCEGPSGLKVYNTANTPELVLTDHFEDVNAYDVIPGESVLIMIGENKLRQYSYKSAEITLISTFEL</sequence>
<keyword evidence="2" id="KW-1185">Reference proteome</keyword>
<dbReference type="RefSeq" id="WP_146834340.1">
    <property type="nucleotide sequence ID" value="NZ_CP042476.1"/>
</dbReference>
<dbReference type="Proteomes" id="UP000321954">
    <property type="component" value="Chromosome"/>
</dbReference>